<feature type="transmembrane region" description="Helical" evidence="3">
    <location>
        <begin position="143"/>
        <end position="161"/>
    </location>
</feature>
<keyword evidence="3" id="KW-0472">Membrane</keyword>
<proteinExistence type="predicted"/>
<feature type="transmembrane region" description="Helical" evidence="3">
    <location>
        <begin position="362"/>
        <end position="385"/>
    </location>
</feature>
<evidence type="ECO:0000256" key="2">
    <source>
        <dbReference type="ARBA" id="ARBA00022803"/>
    </source>
</evidence>
<keyword evidence="1" id="KW-0677">Repeat</keyword>
<protein>
    <recommendedName>
        <fullName evidence="6">Glycosyltransferase RgtA/B/C/D-like domain-containing protein</fullName>
    </recommendedName>
</protein>
<keyword evidence="3" id="KW-0812">Transmembrane</keyword>
<reference evidence="4 5" key="1">
    <citation type="submission" date="2024-02" db="EMBL/GenBank/DDBJ databases">
        <title>Bacterial strain from lacustrine sediment.</title>
        <authorList>
            <person name="Petit C."/>
            <person name="Fadhlaoui K."/>
        </authorList>
    </citation>
    <scope>NUCLEOTIDE SEQUENCE [LARGE SCALE GENOMIC DNA]</scope>
    <source>
        <strain evidence="4 5">IPX-CK</strain>
    </source>
</reference>
<feature type="transmembrane region" description="Helical" evidence="3">
    <location>
        <begin position="88"/>
        <end position="112"/>
    </location>
</feature>
<feature type="transmembrane region" description="Helical" evidence="3">
    <location>
        <begin position="119"/>
        <end position="137"/>
    </location>
</feature>
<gene>
    <name evidence="4" type="ORF">V6984_18505</name>
</gene>
<dbReference type="EMBL" id="CP146256">
    <property type="protein sequence ID" value="XAH73469.1"/>
    <property type="molecule type" value="Genomic_DNA"/>
</dbReference>
<name>A0ABZ3EW07_9FIRM</name>
<evidence type="ECO:0000313" key="4">
    <source>
        <dbReference type="EMBL" id="XAH73469.1"/>
    </source>
</evidence>
<dbReference type="InterPro" id="IPR052346">
    <property type="entry name" value="O-mannosyl-transferase_TMTC"/>
</dbReference>
<feature type="transmembrane region" description="Helical" evidence="3">
    <location>
        <begin position="284"/>
        <end position="303"/>
    </location>
</feature>
<evidence type="ECO:0000256" key="1">
    <source>
        <dbReference type="ARBA" id="ARBA00022737"/>
    </source>
</evidence>
<organism evidence="4 5">
    <name type="scientific">Kineothrix sedimenti</name>
    <dbReference type="NCBI Taxonomy" id="3123317"/>
    <lineage>
        <taxon>Bacteria</taxon>
        <taxon>Bacillati</taxon>
        <taxon>Bacillota</taxon>
        <taxon>Clostridia</taxon>
        <taxon>Lachnospirales</taxon>
        <taxon>Lachnospiraceae</taxon>
        <taxon>Kineothrix</taxon>
    </lineage>
</organism>
<evidence type="ECO:0000313" key="5">
    <source>
        <dbReference type="Proteomes" id="UP001451571"/>
    </source>
</evidence>
<evidence type="ECO:0008006" key="6">
    <source>
        <dbReference type="Google" id="ProtNLM"/>
    </source>
</evidence>
<keyword evidence="3" id="KW-1133">Transmembrane helix</keyword>
<feature type="transmembrane region" description="Helical" evidence="3">
    <location>
        <begin position="191"/>
        <end position="207"/>
    </location>
</feature>
<keyword evidence="2" id="KW-0802">TPR repeat</keyword>
<feature type="transmembrane region" description="Helical" evidence="3">
    <location>
        <begin position="219"/>
        <end position="238"/>
    </location>
</feature>
<keyword evidence="5" id="KW-1185">Reference proteome</keyword>
<dbReference type="RefSeq" id="WP_342757073.1">
    <property type="nucleotide sequence ID" value="NZ_CP146256.1"/>
</dbReference>
<feature type="transmembrane region" description="Helical" evidence="3">
    <location>
        <begin position="168"/>
        <end position="185"/>
    </location>
</feature>
<feature type="transmembrane region" description="Helical" evidence="3">
    <location>
        <begin position="334"/>
        <end position="355"/>
    </location>
</feature>
<feature type="transmembrane region" description="Helical" evidence="3">
    <location>
        <begin position="9"/>
        <end position="28"/>
    </location>
</feature>
<dbReference type="PANTHER" id="PTHR44227">
    <property type="match status" value="1"/>
</dbReference>
<sequence length="572" mass="66771">MLNNRKIKVHFLLSMLFLFSFLSTLWMIDLKNSFIFDDYSNICYARFNSFEELFKIFPTHTYNDRPIGSMFVKVLNVLFGLNYQNYHIIFTFIHYINIFLVYKISCFLFDFIATEEKKYLSIIAASIFGIYPLSIMSVSWISAVYDLLCCLFALLSIMFYLKARISDRYELNYAALALVCFYLSIRSKEMTLTLPLILFIYEIWLAIKNKNKIIIKWYLIGKIIIMFLFVFLLFRGGIEEIGPDNPYYQDFSIPNLFHNAIKYLFLYFDWSNTGFTFYQYTKGAVIGVSFFIVVFLYAIYSAIKKKEFSIIFLITCIGISLSVVLTMANMQHRLYLYIPSVFIGITVSAFIYNILKTRIKYLWEVSIVIIIGLYLINFTSGMIGFKSNWMDLCYNDAQGLKQLERLEKPVEQSNIFVKSTEDTYNIFYYGPGNSMKLLFDDPSLNIFLVDEFPIEPVKPYIFLEYNNNSIIEVERDMSIPPIEIESVYPEQINKETNFNKDGTLDIAIVSNIINEYLKIIINGKELNTVIGSDFISTTVPQILLDDESLNIQVYDTKAESFSEIITVEIDLK</sequence>
<accession>A0ABZ3EW07</accession>
<feature type="transmembrane region" description="Helical" evidence="3">
    <location>
        <begin position="310"/>
        <end position="328"/>
    </location>
</feature>
<evidence type="ECO:0000256" key="3">
    <source>
        <dbReference type="SAM" id="Phobius"/>
    </source>
</evidence>
<dbReference type="Proteomes" id="UP001451571">
    <property type="component" value="Chromosome"/>
</dbReference>
<dbReference type="PANTHER" id="PTHR44227:SF3">
    <property type="entry name" value="PROTEIN O-MANNOSYL-TRANSFERASE TMTC4"/>
    <property type="match status" value="1"/>
</dbReference>